<feature type="region of interest" description="Disordered" evidence="1">
    <location>
        <begin position="674"/>
        <end position="695"/>
    </location>
</feature>
<feature type="compositionally biased region" description="Acidic residues" evidence="1">
    <location>
        <begin position="685"/>
        <end position="695"/>
    </location>
</feature>
<dbReference type="CDD" id="cd15489">
    <property type="entry name" value="PHD_SF"/>
    <property type="match status" value="1"/>
</dbReference>
<dbReference type="EMBL" id="GDID01002985">
    <property type="protein sequence ID" value="JAP93621.1"/>
    <property type="molecule type" value="Transcribed_RNA"/>
</dbReference>
<reference evidence="2" key="1">
    <citation type="submission" date="2015-07" db="EMBL/GenBank/DDBJ databases">
        <title>Adaptation to a free-living lifestyle via gene acquisitions in the diplomonad Trepomonas sp. PC1.</title>
        <authorList>
            <person name="Xu F."/>
            <person name="Jerlstrom-Hultqvist J."/>
            <person name="Kolisko M."/>
            <person name="Simpson A.G.B."/>
            <person name="Roger A.J."/>
            <person name="Svard S.G."/>
            <person name="Andersson J.O."/>
        </authorList>
    </citation>
    <scope>NUCLEOTIDE SEQUENCE</scope>
    <source>
        <strain evidence="2">PC1</strain>
    </source>
</reference>
<protein>
    <submittedName>
        <fullName evidence="2">Putative zinc finger in N-recognin (UBR box) and ring finger domain-containing protein</fullName>
    </submittedName>
</protein>
<dbReference type="AlphaFoldDB" id="A0A146KDU7"/>
<name>A0A146KDU7_9EUKA</name>
<proteinExistence type="predicted"/>
<organism evidence="2">
    <name type="scientific">Trepomonas sp. PC1</name>
    <dbReference type="NCBI Taxonomy" id="1076344"/>
    <lineage>
        <taxon>Eukaryota</taxon>
        <taxon>Metamonada</taxon>
        <taxon>Diplomonadida</taxon>
        <taxon>Hexamitidae</taxon>
        <taxon>Hexamitinae</taxon>
        <taxon>Trepomonas</taxon>
    </lineage>
</organism>
<gene>
    <name evidence="2" type="ORF">TPC1_14034</name>
</gene>
<feature type="non-terminal residue" evidence="2">
    <location>
        <position position="1"/>
    </location>
</feature>
<feature type="non-terminal residue" evidence="2">
    <location>
        <position position="695"/>
    </location>
</feature>
<evidence type="ECO:0000313" key="2">
    <source>
        <dbReference type="EMBL" id="JAP93621.1"/>
    </source>
</evidence>
<evidence type="ECO:0000256" key="1">
    <source>
        <dbReference type="SAM" id="MobiDB-lite"/>
    </source>
</evidence>
<sequence>NKQQYKQNLVDFEKLLIEFKSNTYMKIQQFQAYEIAQKFYSAFPILFEDAIKKNYIEINKSPIVLIDYLNIQNFMPAVTQDSSFLQYLAFSFHPTECQMVCNDDIKAQILKIQQQCYQVQGCSDLHSAKVKFNGYNLYEPCLHIYENQNNQMHEFVPQMITHPAINRNLMSQQMIELVKDCCAYIFKQYENSTINVWQAYMAARLLLQNNIKPDFVSQKSECLNKILCPQTLQSPCLKTKSINMREKLQNIKLRSPQVLSTLMKPLDGDEQQDERFMCQVCHLAIDPTENYGIPYQVSKSAINNLEFLDSCYHKYHDQCGRGADSCPTCGFKFENRFIFNIERGNYFVDQQARLVLTMFEQLELSERVQQKICHQIKGLMTLLQNSKVEPKFKETEEARKQDINILRRLTFENINKDPHFVFGLIVNQKLFKKQKPFFDKKLFKENSTKLIIKFQNKTCQVCKKSHTTNQKNQICQCLRCGEVYHFKCCFRQSFKCKKCNFCFAFLPMLKVVVQSKNCIIPAPYKDKFGQITFDLHSFSELDPSLIELVQIAMITGSSFNVPQQVLVNLGYREYARQAVESFELLMELRDQGMPFEEAEQMMQQMDPQIAEQVREMIDNALQPQEEIVPPRIFLDDIHRLEQLEDVLGERLGDDELLRRIRELRELAMQQELMRGQVDDAVQYNPDDEHENYDDD</sequence>
<accession>A0A146KDU7</accession>